<feature type="compositionally biased region" description="Polar residues" evidence="1">
    <location>
        <begin position="54"/>
        <end position="91"/>
    </location>
</feature>
<evidence type="ECO:0000256" key="1">
    <source>
        <dbReference type="SAM" id="MobiDB-lite"/>
    </source>
</evidence>
<protein>
    <submittedName>
        <fullName evidence="2">Uncharacterized protein</fullName>
    </submittedName>
</protein>
<dbReference type="AlphaFoldDB" id="X6NDB0"/>
<keyword evidence="3" id="KW-1185">Reference proteome</keyword>
<dbReference type="Proteomes" id="UP000023152">
    <property type="component" value="Unassembled WGS sequence"/>
</dbReference>
<comment type="caution">
    <text evidence="2">The sequence shown here is derived from an EMBL/GenBank/DDBJ whole genome shotgun (WGS) entry which is preliminary data.</text>
</comment>
<reference evidence="2 3" key="1">
    <citation type="journal article" date="2013" name="Curr. Biol.">
        <title>The Genome of the Foraminiferan Reticulomyxa filosa.</title>
        <authorList>
            <person name="Glockner G."/>
            <person name="Hulsmann N."/>
            <person name="Schleicher M."/>
            <person name="Noegel A.A."/>
            <person name="Eichinger L."/>
            <person name="Gallinger C."/>
            <person name="Pawlowski J."/>
            <person name="Sierra R."/>
            <person name="Euteneuer U."/>
            <person name="Pillet L."/>
            <person name="Moustafa A."/>
            <person name="Platzer M."/>
            <person name="Groth M."/>
            <person name="Szafranski K."/>
            <person name="Schliwa M."/>
        </authorList>
    </citation>
    <scope>NUCLEOTIDE SEQUENCE [LARGE SCALE GENOMIC DNA]</scope>
</reference>
<sequence length="173" mass="19339">MEAERLRKKELQRIAGLPENEDDDDMVSVVSEMDNEINDEILDKEAATPLMVAPSTSSEQTMTSLTLENGNTSTNEEPTKESSVNPSQESSANPPQETATQPAPTDQPQQQLESGQASQAVADEKKKKKKNEMTEEMLQKELQSKLVWESVELVKKPEEDLCWILVEPRLPSK</sequence>
<evidence type="ECO:0000313" key="3">
    <source>
        <dbReference type="Proteomes" id="UP000023152"/>
    </source>
</evidence>
<organism evidence="2 3">
    <name type="scientific">Reticulomyxa filosa</name>
    <dbReference type="NCBI Taxonomy" id="46433"/>
    <lineage>
        <taxon>Eukaryota</taxon>
        <taxon>Sar</taxon>
        <taxon>Rhizaria</taxon>
        <taxon>Retaria</taxon>
        <taxon>Foraminifera</taxon>
        <taxon>Monothalamids</taxon>
        <taxon>Reticulomyxidae</taxon>
        <taxon>Reticulomyxa</taxon>
    </lineage>
</organism>
<feature type="compositionally biased region" description="Basic and acidic residues" evidence="1">
    <location>
        <begin position="1"/>
        <end position="12"/>
    </location>
</feature>
<name>X6NDB0_RETFI</name>
<evidence type="ECO:0000313" key="2">
    <source>
        <dbReference type="EMBL" id="ETO24315.1"/>
    </source>
</evidence>
<feature type="region of interest" description="Disordered" evidence="1">
    <location>
        <begin position="1"/>
        <end position="135"/>
    </location>
</feature>
<feature type="compositionally biased region" description="Low complexity" evidence="1">
    <location>
        <begin position="92"/>
        <end position="111"/>
    </location>
</feature>
<gene>
    <name evidence="2" type="ORF">RFI_12841</name>
</gene>
<proteinExistence type="predicted"/>
<dbReference type="EMBL" id="ASPP01009302">
    <property type="protein sequence ID" value="ETO24315.1"/>
    <property type="molecule type" value="Genomic_DNA"/>
</dbReference>
<accession>X6NDB0</accession>